<dbReference type="Gene3D" id="2.170.130.10">
    <property type="entry name" value="TonB-dependent receptor, plug domain"/>
    <property type="match status" value="1"/>
</dbReference>
<dbReference type="RefSeq" id="WP_117866488.1">
    <property type="nucleotide sequence ID" value="NZ_DAWEHH010000006.1"/>
</dbReference>
<dbReference type="PROSITE" id="PS52016">
    <property type="entry name" value="TONB_DEPENDENT_REC_3"/>
    <property type="match status" value="1"/>
</dbReference>
<keyword evidence="10" id="KW-0675">Receptor</keyword>
<dbReference type="InterPro" id="IPR023997">
    <property type="entry name" value="TonB-dep_OMP_SusC/RagA_CS"/>
</dbReference>
<evidence type="ECO:0000313" key="11">
    <source>
        <dbReference type="EMBL" id="RGV43249.1"/>
    </source>
</evidence>
<proteinExistence type="inferred from homology"/>
<keyword evidence="6 7" id="KW-0998">Cell outer membrane</keyword>
<name>A0A374MW87_BACUN</name>
<reference evidence="13 14" key="1">
    <citation type="submission" date="2018-08" db="EMBL/GenBank/DDBJ databases">
        <title>A genome reference for cultivated species of the human gut microbiota.</title>
        <authorList>
            <person name="Zou Y."/>
            <person name="Xue W."/>
            <person name="Luo G."/>
        </authorList>
    </citation>
    <scope>NUCLEOTIDE SEQUENCE [LARGE SCALE GENOMIC DNA]</scope>
    <source>
        <strain evidence="11 15">AF14-42</strain>
        <strain evidence="12 14">AM27-46</strain>
        <strain evidence="10 13">TM10-17</strain>
    </source>
</reference>
<dbReference type="Gene3D" id="2.40.170.20">
    <property type="entry name" value="TonB-dependent receptor, beta-barrel domain"/>
    <property type="match status" value="1"/>
</dbReference>
<organism evidence="10 13">
    <name type="scientific">Bacteroides uniformis</name>
    <dbReference type="NCBI Taxonomy" id="820"/>
    <lineage>
        <taxon>Bacteria</taxon>
        <taxon>Pseudomonadati</taxon>
        <taxon>Bacteroidota</taxon>
        <taxon>Bacteroidia</taxon>
        <taxon>Bacteroidales</taxon>
        <taxon>Bacteroidaceae</taxon>
        <taxon>Bacteroides</taxon>
    </lineage>
</organism>
<comment type="similarity">
    <text evidence="7">Belongs to the TonB-dependent receptor family.</text>
</comment>
<dbReference type="EMBL" id="QSOF01000015">
    <property type="protein sequence ID" value="RGI75701.1"/>
    <property type="molecule type" value="Genomic_DNA"/>
</dbReference>
<evidence type="ECO:0000256" key="1">
    <source>
        <dbReference type="ARBA" id="ARBA00004571"/>
    </source>
</evidence>
<evidence type="ECO:0000313" key="15">
    <source>
        <dbReference type="Proteomes" id="UP000285343"/>
    </source>
</evidence>
<comment type="subcellular location">
    <subcellularLocation>
        <location evidence="1 7">Cell outer membrane</location>
        <topology evidence="1 7">Multi-pass membrane protein</topology>
    </subcellularLocation>
</comment>
<protein>
    <submittedName>
        <fullName evidence="10">TonB-dependent receptor</fullName>
    </submittedName>
</protein>
<dbReference type="GO" id="GO:0009279">
    <property type="term" value="C:cell outer membrane"/>
    <property type="evidence" value="ECO:0007669"/>
    <property type="project" value="UniProtKB-SubCell"/>
</dbReference>
<accession>A0A374MW87</accession>
<keyword evidence="2 7" id="KW-0813">Transport</keyword>
<dbReference type="InterPro" id="IPR008969">
    <property type="entry name" value="CarboxyPept-like_regulatory"/>
</dbReference>
<evidence type="ECO:0000256" key="2">
    <source>
        <dbReference type="ARBA" id="ARBA00022448"/>
    </source>
</evidence>
<dbReference type="NCBIfam" id="TIGR04057">
    <property type="entry name" value="SusC_RagA_signa"/>
    <property type="match status" value="1"/>
</dbReference>
<feature type="signal peptide" evidence="8">
    <location>
        <begin position="1"/>
        <end position="19"/>
    </location>
</feature>
<dbReference type="EMBL" id="QRZC01000007">
    <property type="protein sequence ID" value="RGV43249.1"/>
    <property type="molecule type" value="Genomic_DNA"/>
</dbReference>
<dbReference type="InterPro" id="IPR037066">
    <property type="entry name" value="Plug_dom_sf"/>
</dbReference>
<dbReference type="AlphaFoldDB" id="A0A374MW87"/>
<evidence type="ECO:0000256" key="4">
    <source>
        <dbReference type="ARBA" id="ARBA00022692"/>
    </source>
</evidence>
<dbReference type="Pfam" id="PF07715">
    <property type="entry name" value="Plug"/>
    <property type="match status" value="1"/>
</dbReference>
<evidence type="ECO:0000256" key="7">
    <source>
        <dbReference type="PROSITE-ProRule" id="PRU01360"/>
    </source>
</evidence>
<evidence type="ECO:0000313" key="10">
    <source>
        <dbReference type="EMBL" id="RGI75701.1"/>
    </source>
</evidence>
<dbReference type="SUPFAM" id="SSF56935">
    <property type="entry name" value="Porins"/>
    <property type="match status" value="1"/>
</dbReference>
<evidence type="ECO:0000256" key="5">
    <source>
        <dbReference type="ARBA" id="ARBA00023136"/>
    </source>
</evidence>
<keyword evidence="3 7" id="KW-1134">Transmembrane beta strand</keyword>
<evidence type="ECO:0000256" key="8">
    <source>
        <dbReference type="SAM" id="SignalP"/>
    </source>
</evidence>
<dbReference type="InterPro" id="IPR012910">
    <property type="entry name" value="Plug_dom"/>
</dbReference>
<dbReference type="NCBIfam" id="TIGR04056">
    <property type="entry name" value="OMP_RagA_SusC"/>
    <property type="match status" value="1"/>
</dbReference>
<evidence type="ECO:0000256" key="6">
    <source>
        <dbReference type="ARBA" id="ARBA00023237"/>
    </source>
</evidence>
<keyword evidence="8" id="KW-0732">Signal</keyword>
<evidence type="ECO:0000313" key="14">
    <source>
        <dbReference type="Proteomes" id="UP000284640"/>
    </source>
</evidence>
<dbReference type="InterPro" id="IPR036942">
    <property type="entry name" value="Beta-barrel_TonB_sf"/>
</dbReference>
<dbReference type="Proteomes" id="UP000263754">
    <property type="component" value="Unassembled WGS sequence"/>
</dbReference>
<dbReference type="InterPro" id="IPR023996">
    <property type="entry name" value="TonB-dep_OMP_SusC/RagA"/>
</dbReference>
<dbReference type="EMBL" id="QSKL01000011">
    <property type="protein sequence ID" value="RHE59358.1"/>
    <property type="molecule type" value="Genomic_DNA"/>
</dbReference>
<evidence type="ECO:0000256" key="3">
    <source>
        <dbReference type="ARBA" id="ARBA00022452"/>
    </source>
</evidence>
<dbReference type="InterPro" id="IPR039426">
    <property type="entry name" value="TonB-dep_rcpt-like"/>
</dbReference>
<dbReference type="SUPFAM" id="SSF49464">
    <property type="entry name" value="Carboxypeptidase regulatory domain-like"/>
    <property type="match status" value="1"/>
</dbReference>
<dbReference type="Pfam" id="PF13715">
    <property type="entry name" value="CarbopepD_reg_2"/>
    <property type="match status" value="1"/>
</dbReference>
<keyword evidence="5 7" id="KW-0472">Membrane</keyword>
<dbReference type="Proteomes" id="UP000285343">
    <property type="component" value="Unassembled WGS sequence"/>
</dbReference>
<keyword evidence="4 7" id="KW-0812">Transmembrane</keyword>
<evidence type="ECO:0000259" key="9">
    <source>
        <dbReference type="Pfam" id="PF07715"/>
    </source>
</evidence>
<sequence>MIKKILFLFFVVFAATAYSQDVTITGTVTDANSEPLVGVNVLVKGTTTGAITDIDGNFSVSGKKGSTLVFSYIGMLTQEVVYKGTALRVVMKDDSKALEEVVVIGYQTVKKSDLTGAVAVVDTKEMKKSAAGTLASQMQGLATGVNVRSSGRAGEDADIQIRGVGSLSNNSPLWVIDGMITNPGVDFNPADAESIQILKDASAAAIYGSRAANGVIIVTTKKGAKGPMKVNVSVKETLEWSPKYDLMNAKEYIKYNDIAYNEAIKNGVATVNSTQKHSEFDTNWQDEVLKTALVQDYNVSLSGGGDSGNYFVSAGYYNNDGVSYGNTFDRYSFRVNTQGKKGWFSFGENLAYSLTNTDPNQTNTYNDFLRMMPTIPIYDENNPGGYGYGDAAKYNTFGVNPIAREDLEYRHFRQNRLNGSLWLEFKPFDFLSYKFNGGIDLYFYENSWFRGEGNWTQNQEHRDPEGQKARDNTYNMLIEHTLNFNKDFGKHHVDAVVGTTYQHHEWEGLWASRLNFPMLGNGDYLTVLNAGQSNQQNSNSISENAMISYLGRANYIYDDKYYLTATFRRDGTSRLAKENRWGNFPSISGAWRISKENFFDVPWINDLKIRGNWGRLGNSSIGDWDYIGTINQSIVTVFGGAINSGAAQVKLVNAGLLWETKETVNVGFDAAFLDQRLTFSAEYYNSKTNDVLAETPIAISTGNQGGSPWKNAASLRNKGFEFTLGWKDQVSDFKYSALLNVTTIDNEVLSLGRDGSRRDYIDSGQARTRPGHSLAEFYLRQTDGLFRTQQEIDEYVTKGTHVPEGTENKVEAGTPILINGKRPQLGDVKYLDLNDDGQITDKDRDYCGSPWAKMQMSLVFNAEWKDFDFSMMWNGQFGNKVFNVARWQGRLFSDNSNYIRFKSGEEPYQINPNSNTPRIIYGDDRNSVQSDRFLENGSYFRMKNISVGYNFRQKWLANLGIEKLRLYATGSNLITLTGYSGLDPDFKGVNSVWNSGTDSFAYPNMRSVMFGLDLTF</sequence>
<dbReference type="FunFam" id="2.60.40.1120:FF:000003">
    <property type="entry name" value="Outer membrane protein Omp121"/>
    <property type="match status" value="1"/>
</dbReference>
<evidence type="ECO:0000313" key="13">
    <source>
        <dbReference type="Proteomes" id="UP000263754"/>
    </source>
</evidence>
<dbReference type="Proteomes" id="UP000284640">
    <property type="component" value="Unassembled WGS sequence"/>
</dbReference>
<feature type="chain" id="PRO_5036069496" evidence="8">
    <location>
        <begin position="20"/>
        <end position="1016"/>
    </location>
</feature>
<gene>
    <name evidence="12" type="ORF">DW729_12550</name>
    <name evidence="11" type="ORF">DWW14_07175</name>
    <name evidence="10" type="ORF">DXD90_11560</name>
</gene>
<comment type="caution">
    <text evidence="10">The sequence shown here is derived from an EMBL/GenBank/DDBJ whole genome shotgun (WGS) entry which is preliminary data.</text>
</comment>
<feature type="domain" description="TonB-dependent receptor plug" evidence="9">
    <location>
        <begin position="111"/>
        <end position="215"/>
    </location>
</feature>
<evidence type="ECO:0000313" key="12">
    <source>
        <dbReference type="EMBL" id="RHE59358.1"/>
    </source>
</evidence>
<dbReference type="Gene3D" id="2.60.40.1120">
    <property type="entry name" value="Carboxypeptidase-like, regulatory domain"/>
    <property type="match status" value="1"/>
</dbReference>